<reference evidence="2" key="1">
    <citation type="submission" date="2022-10" db="EMBL/GenBank/DDBJ databases">
        <authorList>
            <person name="Byrne P K."/>
        </authorList>
    </citation>
    <scope>NUCLEOTIDE SEQUENCE</scope>
    <source>
        <strain evidence="2">CBS7001</strain>
    </source>
</reference>
<feature type="compositionally biased region" description="Low complexity" evidence="1">
    <location>
        <begin position="635"/>
        <end position="653"/>
    </location>
</feature>
<evidence type="ECO:0000313" key="2">
    <source>
        <dbReference type="EMBL" id="CAI4054194.1"/>
    </source>
</evidence>
<accession>A0AA35JA99</accession>
<dbReference type="AlphaFoldDB" id="A0AA35JA99"/>
<dbReference type="InterPro" id="IPR015915">
    <property type="entry name" value="Kelch-typ_b-propeller"/>
</dbReference>
<dbReference type="PANTHER" id="PTHR23244:SF471">
    <property type="entry name" value="GUANINE NUCLEOTIDE-BINDING PROTEIN SUBUNIT BETA 1-RELATED"/>
    <property type="match status" value="1"/>
</dbReference>
<name>A0AA35JA99_SACUV</name>
<feature type="region of interest" description="Disordered" evidence="1">
    <location>
        <begin position="1"/>
        <end position="40"/>
    </location>
</feature>
<organism evidence="2 3">
    <name type="scientific">Saccharomyces uvarum</name>
    <name type="common">Yeast</name>
    <name type="synonym">Saccharomyces bayanus var. uvarum</name>
    <dbReference type="NCBI Taxonomy" id="230603"/>
    <lineage>
        <taxon>Eukaryota</taxon>
        <taxon>Fungi</taxon>
        <taxon>Dikarya</taxon>
        <taxon>Ascomycota</taxon>
        <taxon>Saccharomycotina</taxon>
        <taxon>Saccharomycetes</taxon>
        <taxon>Saccharomycetales</taxon>
        <taxon>Saccharomycetaceae</taxon>
        <taxon>Saccharomyces</taxon>
    </lineage>
</organism>
<protein>
    <submittedName>
        <fullName evidence="2">Uncharacterized protein</fullName>
    </submittedName>
</protein>
<dbReference type="Gene3D" id="2.120.10.80">
    <property type="entry name" value="Kelch-type beta propeller"/>
    <property type="match status" value="1"/>
</dbReference>
<sequence>MEISSSPWNDGGYSPYERNRVTVSPLSPPMDNEERIESPQSLGDHCFKPLPYLTNYLSVFALFSNEIFGDKVNVSSQNEYLLKKYYSLKKPFALRHSSGAMKNPDMPSQTNDIWQTNFVVDRFLNRSVRSVSFANFQVISDMQNRSVRGTSVGGTPEHGIDAFQTANLPSVPSAVPYFQYYRKLLTVNTKEWDILKLHSLWIPKLRTDFKDFELCRDRDLPRAYNDDDDDDDEEVVVKKDLFFEKIPGQQILDGKGYLPKEYEISSGSMSIPSLFSEDKLPALTYHCAVELNKNVYIFGGLMPCYSYEEDAPILNDFFVDGIKNLPPPLLPQVINNPSMVNNPHLYVASVPSCRFSKPKMRGYIPPPLLCVQGSKLTERHIFFYGGFEIRTETRGDENGKYHLKKRLYVNNTGYILDTISLKFTKIDIIVQSSKYNAYPTMSARFGHLQISIDNQNRRNSVHSVNTNESHTVGPAPMKRGASMSTGRLEKSAVLSSLSHNGAAPYGVHSIIIFGGYRQTGDDRYEAMNDLWKIEIPVIRRGKKGYCKFSETANAILMTPREKDKLDWPEERAFAAFSLHGTSLMDRSALETSLLSNLKKYFILKPSYISKDRVVDSKPVFPMMVHSTHQDLFNGSSAADESSSAGAPSSSASADCTVDPEMNYEFENMTIKPGVKLSSIPMTTIGRQRLILSQESPIRKNIILHGGSNGLNVLDDMWLMDLECETWTPIETFAKEEKEESSKSVDEKLDTVNVGLVGHEMESIGRICVCIGGMLQEDVNALYSEDNVEPSKNSSIKKLPLGGHFLNTIDLSTQCWEDHQIILSKNENNEDGSDSESEDVNSNVVVGIGGTSLQCDKSIVMIGGLMSRRTNLKEIYLHGTIMKSILPSVHPGN</sequence>
<gene>
    <name evidence="2" type="primary">SUVC01G0100</name>
    <name evidence="2" type="ORF">SUVC_01G0100</name>
</gene>
<dbReference type="SUPFAM" id="SSF117281">
    <property type="entry name" value="Kelch motif"/>
    <property type="match status" value="1"/>
</dbReference>
<proteinExistence type="predicted"/>
<dbReference type="EMBL" id="OX365912">
    <property type="protein sequence ID" value="CAI4054194.1"/>
    <property type="molecule type" value="Genomic_DNA"/>
</dbReference>
<dbReference type="PANTHER" id="PTHR23244">
    <property type="entry name" value="KELCH REPEAT DOMAIN"/>
    <property type="match status" value="1"/>
</dbReference>
<evidence type="ECO:0000313" key="3">
    <source>
        <dbReference type="Proteomes" id="UP001162090"/>
    </source>
</evidence>
<evidence type="ECO:0000256" key="1">
    <source>
        <dbReference type="SAM" id="MobiDB-lite"/>
    </source>
</evidence>
<feature type="region of interest" description="Disordered" evidence="1">
    <location>
        <begin position="634"/>
        <end position="655"/>
    </location>
</feature>
<dbReference type="Proteomes" id="UP001162090">
    <property type="component" value="Chromosome 1"/>
</dbReference>